<reference evidence="3 6" key="2">
    <citation type="submission" date="2015-01" db="EMBL/GenBank/DDBJ databases">
        <title>Vibrio sp. C5 JCM 19232 whole genome shotgun sequence.</title>
        <authorList>
            <person name="Sawabe T."/>
            <person name="Meirelles P."/>
            <person name="Feng G."/>
            <person name="Sayaka M."/>
            <person name="Hattori M."/>
            <person name="Ohkuma M."/>
        </authorList>
    </citation>
    <scope>NUCLEOTIDE SEQUENCE [LARGE SCALE GENOMIC DNA]</scope>
    <source>
        <strain evidence="3 6">JCM19232</strain>
    </source>
</reference>
<dbReference type="AlphaFoldDB" id="A0A0B8PGL9"/>
<evidence type="ECO:0000313" key="3">
    <source>
        <dbReference type="EMBL" id="GAM61904.1"/>
    </source>
</evidence>
<evidence type="ECO:0000313" key="7">
    <source>
        <dbReference type="Proteomes" id="UP000031671"/>
    </source>
</evidence>
<dbReference type="Proteomes" id="UP000031670">
    <property type="component" value="Unassembled WGS sequence"/>
</dbReference>
<evidence type="ECO:0000313" key="6">
    <source>
        <dbReference type="Proteomes" id="UP000031670"/>
    </source>
</evidence>
<accession>A0A0B8PGL9</accession>
<reference evidence="4 5" key="3">
    <citation type="submission" date="2015-01" db="EMBL/GenBank/DDBJ databases">
        <title>Vibrio sp. C94 JCM 19241 whole genome shotgun sequence.</title>
        <authorList>
            <person name="Sawabe T."/>
            <person name="Meirelles P."/>
            <person name="Feng G."/>
            <person name="Sayaka M."/>
            <person name="Hattori M."/>
            <person name="Ohkuma M."/>
        </authorList>
    </citation>
    <scope>NUCLEOTIDE SEQUENCE [LARGE SCALE GENOMIC DNA]</scope>
    <source>
        <strain evidence="5">JCM 19241</strain>
        <strain evidence="4">JCM19241</strain>
    </source>
</reference>
<sequence length="43" mass="5024">MKHRRKLSKKLAQKTVSANRRKRMLSNNKKKVLGRNRAYSAVA</sequence>
<accession>A0A0B8Q0E8</accession>
<dbReference type="RefSeq" id="WP_261833840.1">
    <property type="nucleotide sequence ID" value="NZ_AP024881.1"/>
</dbReference>
<evidence type="ECO:0000313" key="4">
    <source>
        <dbReference type="EMBL" id="GAM72965.1"/>
    </source>
</evidence>
<feature type="region of interest" description="Disordered" evidence="1">
    <location>
        <begin position="1"/>
        <end position="43"/>
    </location>
</feature>
<dbReference type="Proteomes" id="UP000031666">
    <property type="component" value="Unassembled WGS sequence"/>
</dbReference>
<reference evidence="2 7" key="1">
    <citation type="submission" date="2015-01" db="EMBL/GenBank/DDBJ databases">
        <title>Vibrio sp. C1 JCM 19231 whole genome shotgun sequence.</title>
        <authorList>
            <person name="Sawabe T."/>
            <person name="Meirelles P."/>
            <person name="Feng G."/>
            <person name="Sayaka M."/>
            <person name="Hattori M."/>
            <person name="Ohkuma M."/>
        </authorList>
    </citation>
    <scope>NUCLEOTIDE SEQUENCE [LARGE SCALE GENOMIC DNA]</scope>
    <source>
        <strain evidence="7">JCM 19231</strain>
        <strain evidence="2">JCM19231</strain>
    </source>
</reference>
<organism evidence="3 6">
    <name type="scientific">Vibrio ishigakensis</name>
    <dbReference type="NCBI Taxonomy" id="1481914"/>
    <lineage>
        <taxon>Bacteria</taxon>
        <taxon>Pseudomonadati</taxon>
        <taxon>Pseudomonadota</taxon>
        <taxon>Gammaproteobacteria</taxon>
        <taxon>Vibrionales</taxon>
        <taxon>Vibrionaceae</taxon>
        <taxon>Vibrio</taxon>
    </lineage>
</organism>
<proteinExistence type="predicted"/>
<evidence type="ECO:0000313" key="2">
    <source>
        <dbReference type="EMBL" id="GAM55786.1"/>
    </source>
</evidence>
<feature type="compositionally biased region" description="Basic residues" evidence="1">
    <location>
        <begin position="1"/>
        <end position="12"/>
    </location>
</feature>
<dbReference type="EMBL" id="BBRZ01000018">
    <property type="protein sequence ID" value="GAM55786.1"/>
    <property type="molecule type" value="Genomic_DNA"/>
</dbReference>
<feature type="compositionally biased region" description="Basic residues" evidence="1">
    <location>
        <begin position="19"/>
        <end position="34"/>
    </location>
</feature>
<gene>
    <name evidence="2" type="ORF">JCM19231_2388</name>
    <name evidence="3" type="ORF">JCM19232_6209</name>
    <name evidence="4" type="ORF">JCM19241_2420</name>
</gene>
<keyword evidence="7" id="KW-1185">Reference proteome</keyword>
<evidence type="ECO:0000256" key="1">
    <source>
        <dbReference type="SAM" id="MobiDB-lite"/>
    </source>
</evidence>
<dbReference type="Proteomes" id="UP000031671">
    <property type="component" value="Unassembled WGS sequence"/>
</dbReference>
<dbReference type="EMBL" id="BBSA01000004">
    <property type="protein sequence ID" value="GAM61904.1"/>
    <property type="molecule type" value="Genomic_DNA"/>
</dbReference>
<accession>A0A0B8NP69</accession>
<comment type="caution">
    <text evidence="3">The sequence shown here is derived from an EMBL/GenBank/DDBJ whole genome shotgun (WGS) entry which is preliminary data.</text>
</comment>
<name>A0A0B8PGL9_9VIBR</name>
<evidence type="ECO:0000313" key="5">
    <source>
        <dbReference type="Proteomes" id="UP000031666"/>
    </source>
</evidence>
<reference evidence="5 6" key="4">
    <citation type="submission" date="2015-01" db="EMBL/GenBank/DDBJ databases">
        <authorList>
            <consortium name="NBRP consortium"/>
            <person name="Sawabe T."/>
            <person name="Meirelles P."/>
            <person name="Feng G."/>
            <person name="Sayaka M."/>
            <person name="Hattori M."/>
            <person name="Ohkuma M."/>
        </authorList>
    </citation>
    <scope>NUCLEOTIDE SEQUENCE [LARGE SCALE GENOMIC DNA]</scope>
    <source>
        <strain evidence="7">JCM 19231</strain>
        <strain evidence="5">JCM 19241</strain>
        <strain evidence="2">JCM19231</strain>
        <strain evidence="3 6">JCM19232</strain>
        <strain evidence="4">JCM19241</strain>
    </source>
</reference>
<dbReference type="EMBL" id="BBSC01000001">
    <property type="protein sequence ID" value="GAM72965.1"/>
    <property type="molecule type" value="Genomic_DNA"/>
</dbReference>
<dbReference type="STRING" id="1481914.JCM19241_2420"/>
<protein>
    <submittedName>
        <fullName evidence="3">Uncharacterized protein</fullName>
    </submittedName>
</protein>